<evidence type="ECO:0000313" key="3">
    <source>
        <dbReference type="Proteomes" id="UP000709466"/>
    </source>
</evidence>
<dbReference type="RefSeq" id="WP_167637919.1">
    <property type="nucleotide sequence ID" value="NZ_JAATOP010000005.1"/>
</dbReference>
<keyword evidence="3" id="KW-1185">Reference proteome</keyword>
<sequence>MAKMPEEGRFEYGKMDKHTGAQWVHVTPEMARAHPQGRLNLALWLIVMVFALIGFTFIYGFFVAGGVTSLIQGLLALFTAITLAMRAPIAVMLAAAQIFLNILLQLLGGTLKDLSNMSPEYGILTLVILIFSGLSLFYLIEGERPNLIYRHRFRSYRGKQD</sequence>
<keyword evidence="1" id="KW-0812">Transmembrane</keyword>
<organism evidence="2 3">
    <name type="scientific">Marivivens donghaensis</name>
    <dbReference type="NCBI Taxonomy" id="1699413"/>
    <lineage>
        <taxon>Bacteria</taxon>
        <taxon>Pseudomonadati</taxon>
        <taxon>Pseudomonadota</taxon>
        <taxon>Alphaproteobacteria</taxon>
        <taxon>Rhodobacterales</taxon>
        <taxon>Paracoccaceae</taxon>
        <taxon>Marivivens group</taxon>
        <taxon>Marivivens</taxon>
    </lineage>
</organism>
<keyword evidence="1" id="KW-0472">Membrane</keyword>
<proteinExistence type="predicted"/>
<comment type="caution">
    <text evidence="2">The sequence shown here is derived from an EMBL/GenBank/DDBJ whole genome shotgun (WGS) entry which is preliminary data.</text>
</comment>
<feature type="transmembrane region" description="Helical" evidence="1">
    <location>
        <begin position="41"/>
        <end position="61"/>
    </location>
</feature>
<feature type="transmembrane region" description="Helical" evidence="1">
    <location>
        <begin position="91"/>
        <end position="109"/>
    </location>
</feature>
<reference evidence="2 3" key="1">
    <citation type="submission" date="2020-03" db="EMBL/GenBank/DDBJ databases">
        <title>Bacterial isolates of synthetic phycosphere.</title>
        <authorList>
            <person name="Fu H."/>
            <person name="Moran M.A."/>
        </authorList>
    </citation>
    <scope>NUCLEOTIDE SEQUENCE [LARGE SCALE GENOMIC DNA]</scope>
    <source>
        <strain evidence="2 3">HF1</strain>
    </source>
</reference>
<feature type="transmembrane region" description="Helical" evidence="1">
    <location>
        <begin position="67"/>
        <end position="84"/>
    </location>
</feature>
<keyword evidence="1" id="KW-1133">Transmembrane helix</keyword>
<dbReference type="Proteomes" id="UP000709466">
    <property type="component" value="Unassembled WGS sequence"/>
</dbReference>
<dbReference type="EMBL" id="JAATOP010000005">
    <property type="protein sequence ID" value="NIY72533.1"/>
    <property type="molecule type" value="Genomic_DNA"/>
</dbReference>
<evidence type="ECO:0000256" key="1">
    <source>
        <dbReference type="SAM" id="Phobius"/>
    </source>
</evidence>
<accession>A0ABX0VWR9</accession>
<name>A0ABX0VWR9_9RHOB</name>
<feature type="transmembrane region" description="Helical" evidence="1">
    <location>
        <begin position="121"/>
        <end position="140"/>
    </location>
</feature>
<evidence type="ECO:0000313" key="2">
    <source>
        <dbReference type="EMBL" id="NIY72533.1"/>
    </source>
</evidence>
<protein>
    <submittedName>
        <fullName evidence="2">Uncharacterized protein</fullName>
    </submittedName>
</protein>
<gene>
    <name evidence="2" type="ORF">HCZ30_08795</name>
</gene>